<feature type="binding site" evidence="2">
    <location>
        <position position="208"/>
    </location>
    <ligand>
        <name>Co(2+)</name>
        <dbReference type="ChEBI" id="CHEBI:48828"/>
    </ligand>
</feature>
<keyword evidence="5" id="KW-1185">Reference proteome</keyword>
<dbReference type="GO" id="GO:0046872">
    <property type="term" value="F:metal ion binding"/>
    <property type="evidence" value="ECO:0007669"/>
    <property type="project" value="UniProtKB-KW"/>
</dbReference>
<feature type="chain" id="PRO_5012097605" evidence="3">
    <location>
        <begin position="19"/>
        <end position="304"/>
    </location>
</feature>
<dbReference type="CDD" id="cd03412">
    <property type="entry name" value="CbiK_N"/>
    <property type="match status" value="1"/>
</dbReference>
<dbReference type="CDD" id="cd03413">
    <property type="entry name" value="CbiK_C"/>
    <property type="match status" value="1"/>
</dbReference>
<dbReference type="GO" id="GO:0016852">
    <property type="term" value="F:sirohydrochlorin cobaltochelatase activity"/>
    <property type="evidence" value="ECO:0007669"/>
    <property type="project" value="InterPro"/>
</dbReference>
<dbReference type="Proteomes" id="UP000190852">
    <property type="component" value="Unassembled WGS sequence"/>
</dbReference>
<dbReference type="PIRSF" id="PIRSF033579">
    <property type="entry name" value="Anaer_Co_chel"/>
    <property type="match status" value="1"/>
</dbReference>
<protein>
    <submittedName>
        <fullName evidence="4">Sirohydrochlorin cobaltochelatase</fullName>
    </submittedName>
</protein>
<keyword evidence="3" id="KW-0732">Signal</keyword>
<name>A0A1T5AUK4_9BACT</name>
<keyword evidence="2" id="KW-0479">Metal-binding</keyword>
<dbReference type="Gene3D" id="3.40.50.1400">
    <property type="match status" value="2"/>
</dbReference>
<dbReference type="RefSeq" id="WP_079682564.1">
    <property type="nucleotide sequence ID" value="NZ_FUYQ01000004.1"/>
</dbReference>
<feature type="binding site" evidence="2">
    <location>
        <position position="240"/>
    </location>
    <ligand>
        <name>Co(2+)</name>
        <dbReference type="ChEBI" id="CHEBI:48828"/>
    </ligand>
</feature>
<organism evidence="4 5">
    <name type="scientific">Parabacteroides chartae</name>
    <dbReference type="NCBI Taxonomy" id="1037355"/>
    <lineage>
        <taxon>Bacteria</taxon>
        <taxon>Pseudomonadati</taxon>
        <taxon>Bacteroidota</taxon>
        <taxon>Bacteroidia</taxon>
        <taxon>Bacteroidales</taxon>
        <taxon>Tannerellaceae</taxon>
        <taxon>Parabacteroides</taxon>
    </lineage>
</organism>
<sequence length="304" mass="34758">MKYTFICLALLISLVCKASNGDNFEESNLFETMQQGDKAALLIVHFGTTHDLTRKHTIEVINNKMKSAFPDVTIREAYTSRIVINRLKKKSIIKQTPTEVLFSLKEEGYTHIIVQSSNIIEGIEMEALRREIENMEPQFKDIRIGNPLLYTVEDYEKVVDVLSAEYKGNNSTLFVGHGTYTPATACYAMLDYMLKDKGFSQMHIGTIEGYPSFETVLRRLKSDQNNQVTLVPFMFVAGDHAVNDIDTEWKSALEKEGFRVNTNLRGLGEIPMIQDLFIEHARFACNYKMIKILDKKKRYANEGN</sequence>
<evidence type="ECO:0000256" key="3">
    <source>
        <dbReference type="SAM" id="SignalP"/>
    </source>
</evidence>
<feature type="signal peptide" evidence="3">
    <location>
        <begin position="1"/>
        <end position="18"/>
    </location>
</feature>
<dbReference type="AlphaFoldDB" id="A0A1T5AUK4"/>
<dbReference type="SUPFAM" id="SSF53800">
    <property type="entry name" value="Chelatase"/>
    <property type="match status" value="1"/>
</dbReference>
<evidence type="ECO:0000256" key="2">
    <source>
        <dbReference type="PIRSR" id="PIRSR033579-3"/>
    </source>
</evidence>
<feature type="binding site" evidence="2">
    <location>
        <position position="177"/>
    </location>
    <ligand>
        <name>Co(2+)</name>
        <dbReference type="ChEBI" id="CHEBI:48828"/>
    </ligand>
</feature>
<gene>
    <name evidence="4" type="ORF">SAMN05660349_00890</name>
</gene>
<evidence type="ECO:0000313" key="4">
    <source>
        <dbReference type="EMBL" id="SKB38450.1"/>
    </source>
</evidence>
<dbReference type="InterPro" id="IPR010388">
    <property type="entry name" value="Anaerobic_Co-chelatase"/>
</dbReference>
<dbReference type="GO" id="GO:0019251">
    <property type="term" value="P:anaerobic cobalamin biosynthetic process"/>
    <property type="evidence" value="ECO:0007669"/>
    <property type="project" value="InterPro"/>
</dbReference>
<reference evidence="5" key="1">
    <citation type="submission" date="2017-02" db="EMBL/GenBank/DDBJ databases">
        <authorList>
            <person name="Varghese N."/>
            <person name="Submissions S."/>
        </authorList>
    </citation>
    <scope>NUCLEOTIDE SEQUENCE [LARGE SCALE GENOMIC DNA]</scope>
    <source>
        <strain evidence="5">DSM 24967</strain>
    </source>
</reference>
<evidence type="ECO:0000256" key="1">
    <source>
        <dbReference type="PIRSR" id="PIRSR033579-1"/>
    </source>
</evidence>
<dbReference type="Pfam" id="PF06180">
    <property type="entry name" value="CbiK"/>
    <property type="match status" value="1"/>
</dbReference>
<evidence type="ECO:0000313" key="5">
    <source>
        <dbReference type="Proteomes" id="UP000190852"/>
    </source>
</evidence>
<keyword evidence="2" id="KW-0170">Cobalt</keyword>
<dbReference type="EMBL" id="FUYQ01000004">
    <property type="protein sequence ID" value="SKB38450.1"/>
    <property type="molecule type" value="Genomic_DNA"/>
</dbReference>
<accession>A0A1T5AUK4</accession>
<feature type="active site" description="Proton acceptor" evidence="1">
    <location>
        <position position="177"/>
    </location>
</feature>
<proteinExistence type="predicted"/>